<keyword evidence="5 10" id="KW-0547">Nucleotide-binding</keyword>
<dbReference type="RefSeq" id="XP_047737421.1">
    <property type="nucleotide sequence ID" value="XM_047881465.1"/>
</dbReference>
<keyword evidence="4" id="KW-0808">Transferase</keyword>
<evidence type="ECO:0000256" key="3">
    <source>
        <dbReference type="ARBA" id="ARBA00022527"/>
    </source>
</evidence>
<dbReference type="OMA" id="NICNAPA"/>
<dbReference type="AlphaFoldDB" id="A0A979FKA3"/>
<evidence type="ECO:0000256" key="1">
    <source>
        <dbReference type="ARBA" id="ARBA00010886"/>
    </source>
</evidence>
<feature type="domain" description="Protein kinase" evidence="13">
    <location>
        <begin position="4"/>
        <end position="284"/>
    </location>
</feature>
<dbReference type="InterPro" id="IPR001245">
    <property type="entry name" value="Ser-Thr/Tyr_kinase_cat_dom"/>
</dbReference>
<dbReference type="SUPFAM" id="SSF56112">
    <property type="entry name" value="Protein kinase-like (PK-like)"/>
    <property type="match status" value="1"/>
</dbReference>
<keyword evidence="7 10" id="KW-0067">ATP-binding</keyword>
<evidence type="ECO:0000256" key="6">
    <source>
        <dbReference type="ARBA" id="ARBA00022777"/>
    </source>
</evidence>
<name>A0A979FKA3_HYAAZ</name>
<evidence type="ECO:0000256" key="2">
    <source>
        <dbReference type="ARBA" id="ARBA00012513"/>
    </source>
</evidence>
<protein>
    <recommendedName>
        <fullName evidence="2">non-specific serine/threonine protein kinase</fullName>
        <ecNumber evidence="2">2.7.11.1</ecNumber>
    </recommendedName>
</protein>
<evidence type="ECO:0000256" key="7">
    <source>
        <dbReference type="ARBA" id="ARBA00022840"/>
    </source>
</evidence>
<dbReference type="EC" id="2.7.11.1" evidence="2"/>
<dbReference type="Gene3D" id="1.10.510.10">
    <property type="entry name" value="Transferase(Phosphotransferase) domain 1"/>
    <property type="match status" value="1"/>
</dbReference>
<sequence length="284" mass="32211">MENYECIKSIGRGTFGAVHLFKRRKDGLPVVIKQISLESLSHHDADSSLIEVRVLSILRHPFIIHYHNSFNHDSSLMIVMEYAAGGNLQSFLQSRLPSNFLQEQHAVDLFTQMTLGLQHIHRQNILHRDLKPQNIFMDITHKYLKIGDFGISKILSSKSKAFTVVGTPCYLSPELCQNKPYNKKSDVWALGCILYELLTLKMAFQAERTLWRKPVVAAGVSAAAGRCLPPHHRSGAGEPRRHEDLHTPAHGHGQSARRYRRASSLIILPRLRISPEIFSIFMCC</sequence>
<proteinExistence type="inferred from homology"/>
<comment type="catalytic activity">
    <reaction evidence="9">
        <text>L-seryl-[protein] + ATP = O-phospho-L-seryl-[protein] + ADP + H(+)</text>
        <dbReference type="Rhea" id="RHEA:17989"/>
        <dbReference type="Rhea" id="RHEA-COMP:9863"/>
        <dbReference type="Rhea" id="RHEA-COMP:11604"/>
        <dbReference type="ChEBI" id="CHEBI:15378"/>
        <dbReference type="ChEBI" id="CHEBI:29999"/>
        <dbReference type="ChEBI" id="CHEBI:30616"/>
        <dbReference type="ChEBI" id="CHEBI:83421"/>
        <dbReference type="ChEBI" id="CHEBI:456216"/>
        <dbReference type="EC" id="2.7.11.1"/>
    </reaction>
</comment>
<dbReference type="GeneID" id="108667884"/>
<evidence type="ECO:0000256" key="8">
    <source>
        <dbReference type="ARBA" id="ARBA00047899"/>
    </source>
</evidence>
<dbReference type="PROSITE" id="PS00108">
    <property type="entry name" value="PROTEIN_KINASE_ST"/>
    <property type="match status" value="1"/>
</dbReference>
<dbReference type="GO" id="GO:0004674">
    <property type="term" value="F:protein serine/threonine kinase activity"/>
    <property type="evidence" value="ECO:0007669"/>
    <property type="project" value="UniProtKB-KW"/>
</dbReference>
<keyword evidence="3 11" id="KW-0723">Serine/threonine-protein kinase</keyword>
<evidence type="ECO:0000256" key="9">
    <source>
        <dbReference type="ARBA" id="ARBA00048679"/>
    </source>
</evidence>
<organism evidence="14 15">
    <name type="scientific">Hyalella azteca</name>
    <name type="common">Amphipod</name>
    <dbReference type="NCBI Taxonomy" id="294128"/>
    <lineage>
        <taxon>Eukaryota</taxon>
        <taxon>Metazoa</taxon>
        <taxon>Ecdysozoa</taxon>
        <taxon>Arthropoda</taxon>
        <taxon>Crustacea</taxon>
        <taxon>Multicrustacea</taxon>
        <taxon>Malacostraca</taxon>
        <taxon>Eumalacostraca</taxon>
        <taxon>Peracarida</taxon>
        <taxon>Amphipoda</taxon>
        <taxon>Senticaudata</taxon>
        <taxon>Talitrida</taxon>
        <taxon>Talitroidea</taxon>
        <taxon>Hyalellidae</taxon>
        <taxon>Hyalella</taxon>
    </lineage>
</organism>
<dbReference type="Proteomes" id="UP000694843">
    <property type="component" value="Unplaced"/>
</dbReference>
<evidence type="ECO:0000256" key="12">
    <source>
        <dbReference type="SAM" id="MobiDB-lite"/>
    </source>
</evidence>
<reference evidence="15" key="1">
    <citation type="submission" date="2025-08" db="UniProtKB">
        <authorList>
            <consortium name="RefSeq"/>
        </authorList>
    </citation>
    <scope>IDENTIFICATION</scope>
    <source>
        <tissue evidence="15">Whole organism</tissue>
    </source>
</reference>
<accession>A0A979FKA3</accession>
<dbReference type="InterPro" id="IPR008271">
    <property type="entry name" value="Ser/Thr_kinase_AS"/>
</dbReference>
<dbReference type="Pfam" id="PF00069">
    <property type="entry name" value="Pkinase"/>
    <property type="match status" value="1"/>
</dbReference>
<dbReference type="InterPro" id="IPR051131">
    <property type="entry name" value="NEK_Ser/Thr_kinase_NIMA"/>
</dbReference>
<dbReference type="GO" id="GO:0006950">
    <property type="term" value="P:response to stress"/>
    <property type="evidence" value="ECO:0007669"/>
    <property type="project" value="UniProtKB-ARBA"/>
</dbReference>
<dbReference type="SMART" id="SM00220">
    <property type="entry name" value="S_TKc"/>
    <property type="match status" value="1"/>
</dbReference>
<evidence type="ECO:0000259" key="13">
    <source>
        <dbReference type="PROSITE" id="PS50011"/>
    </source>
</evidence>
<dbReference type="InterPro" id="IPR011009">
    <property type="entry name" value="Kinase-like_dom_sf"/>
</dbReference>
<dbReference type="PRINTS" id="PR00109">
    <property type="entry name" value="TYRKINASE"/>
</dbReference>
<evidence type="ECO:0000313" key="14">
    <source>
        <dbReference type="Proteomes" id="UP000694843"/>
    </source>
</evidence>
<evidence type="ECO:0000256" key="4">
    <source>
        <dbReference type="ARBA" id="ARBA00022679"/>
    </source>
</evidence>
<dbReference type="PROSITE" id="PS00107">
    <property type="entry name" value="PROTEIN_KINASE_ATP"/>
    <property type="match status" value="1"/>
</dbReference>
<gene>
    <name evidence="15" type="primary">LOC108667884</name>
</gene>
<keyword evidence="6 15" id="KW-0418">Kinase</keyword>
<dbReference type="PANTHER" id="PTHR44899:SF3">
    <property type="entry name" value="SERINE_THREONINE-PROTEIN KINASE NEK1"/>
    <property type="match status" value="1"/>
</dbReference>
<comment type="catalytic activity">
    <reaction evidence="8">
        <text>L-threonyl-[protein] + ATP = O-phospho-L-threonyl-[protein] + ADP + H(+)</text>
        <dbReference type="Rhea" id="RHEA:46608"/>
        <dbReference type="Rhea" id="RHEA-COMP:11060"/>
        <dbReference type="Rhea" id="RHEA-COMP:11605"/>
        <dbReference type="ChEBI" id="CHEBI:15378"/>
        <dbReference type="ChEBI" id="CHEBI:30013"/>
        <dbReference type="ChEBI" id="CHEBI:30616"/>
        <dbReference type="ChEBI" id="CHEBI:61977"/>
        <dbReference type="ChEBI" id="CHEBI:456216"/>
        <dbReference type="EC" id="2.7.11.1"/>
    </reaction>
</comment>
<evidence type="ECO:0000256" key="11">
    <source>
        <dbReference type="RuleBase" id="RU000304"/>
    </source>
</evidence>
<evidence type="ECO:0000313" key="15">
    <source>
        <dbReference type="RefSeq" id="XP_047737421.1"/>
    </source>
</evidence>
<feature type="binding site" evidence="10">
    <location>
        <position position="33"/>
    </location>
    <ligand>
        <name>ATP</name>
        <dbReference type="ChEBI" id="CHEBI:30616"/>
    </ligand>
</feature>
<dbReference type="InterPro" id="IPR017441">
    <property type="entry name" value="Protein_kinase_ATP_BS"/>
</dbReference>
<dbReference type="Gene3D" id="3.30.200.20">
    <property type="entry name" value="Phosphorylase Kinase, domain 1"/>
    <property type="match status" value="1"/>
</dbReference>
<evidence type="ECO:0000256" key="10">
    <source>
        <dbReference type="PROSITE-ProRule" id="PRU10141"/>
    </source>
</evidence>
<dbReference type="GO" id="GO:0005524">
    <property type="term" value="F:ATP binding"/>
    <property type="evidence" value="ECO:0007669"/>
    <property type="project" value="UniProtKB-UniRule"/>
</dbReference>
<feature type="region of interest" description="Disordered" evidence="12">
    <location>
        <begin position="228"/>
        <end position="257"/>
    </location>
</feature>
<dbReference type="FunFam" id="3.30.200.20:FF:000097">
    <property type="entry name" value="Probable serine/threonine-protein kinase nek1"/>
    <property type="match status" value="1"/>
</dbReference>
<dbReference type="PANTHER" id="PTHR44899">
    <property type="entry name" value="CAMK FAMILY PROTEIN KINASE"/>
    <property type="match status" value="1"/>
</dbReference>
<dbReference type="OrthoDB" id="248923at2759"/>
<feature type="compositionally biased region" description="Basic and acidic residues" evidence="12">
    <location>
        <begin position="238"/>
        <end position="247"/>
    </location>
</feature>
<evidence type="ECO:0000256" key="5">
    <source>
        <dbReference type="ARBA" id="ARBA00022741"/>
    </source>
</evidence>
<comment type="similarity">
    <text evidence="1">Belongs to the protein kinase superfamily. NEK Ser/Thr protein kinase family. NIMA subfamily.</text>
</comment>
<dbReference type="PROSITE" id="PS50011">
    <property type="entry name" value="PROTEIN_KINASE_DOM"/>
    <property type="match status" value="1"/>
</dbReference>
<keyword evidence="14" id="KW-1185">Reference proteome</keyword>
<dbReference type="InterPro" id="IPR000719">
    <property type="entry name" value="Prot_kinase_dom"/>
</dbReference>